<dbReference type="Proteomes" id="UP000487757">
    <property type="component" value="Unassembled WGS sequence"/>
</dbReference>
<dbReference type="RefSeq" id="WP_154279779.1">
    <property type="nucleotide sequence ID" value="NZ_JBHUJQ010000001.1"/>
</dbReference>
<dbReference type="InterPro" id="IPR001173">
    <property type="entry name" value="Glyco_trans_2-like"/>
</dbReference>
<dbReference type="GO" id="GO:0016758">
    <property type="term" value="F:hexosyltransferase activity"/>
    <property type="evidence" value="ECO:0007669"/>
    <property type="project" value="UniProtKB-ARBA"/>
</dbReference>
<accession>A0A7K0FW17</accession>
<dbReference type="CDD" id="cd06433">
    <property type="entry name" value="GT_2_WfgS_like"/>
    <property type="match status" value="1"/>
</dbReference>
<evidence type="ECO:0000259" key="1">
    <source>
        <dbReference type="Pfam" id="PF00535"/>
    </source>
</evidence>
<comment type="caution">
    <text evidence="2">The sequence shown here is derived from an EMBL/GenBank/DDBJ whole genome shotgun (WGS) entry which is preliminary data.</text>
</comment>
<dbReference type="SUPFAM" id="SSF53448">
    <property type="entry name" value="Nucleotide-diphospho-sugar transferases"/>
    <property type="match status" value="1"/>
</dbReference>
<dbReference type="EMBL" id="WKKH01000006">
    <property type="protein sequence ID" value="MRX75621.1"/>
    <property type="molecule type" value="Genomic_DNA"/>
</dbReference>
<dbReference type="Gene3D" id="3.90.550.10">
    <property type="entry name" value="Spore Coat Polysaccharide Biosynthesis Protein SpsA, Chain A"/>
    <property type="match status" value="1"/>
</dbReference>
<keyword evidence="2" id="KW-0808">Transferase</keyword>
<keyword evidence="3" id="KW-1185">Reference proteome</keyword>
<evidence type="ECO:0000313" key="3">
    <source>
        <dbReference type="Proteomes" id="UP000487757"/>
    </source>
</evidence>
<dbReference type="PANTHER" id="PTHR22916">
    <property type="entry name" value="GLYCOSYLTRANSFERASE"/>
    <property type="match status" value="1"/>
</dbReference>
<organism evidence="2 3">
    <name type="scientific">Pedobacter petrophilus</name>
    <dbReference type="NCBI Taxonomy" id="1908241"/>
    <lineage>
        <taxon>Bacteria</taxon>
        <taxon>Pseudomonadati</taxon>
        <taxon>Bacteroidota</taxon>
        <taxon>Sphingobacteriia</taxon>
        <taxon>Sphingobacteriales</taxon>
        <taxon>Sphingobacteriaceae</taxon>
        <taxon>Pedobacter</taxon>
    </lineage>
</organism>
<dbReference type="InterPro" id="IPR029044">
    <property type="entry name" value="Nucleotide-diphossugar_trans"/>
</dbReference>
<dbReference type="Pfam" id="PF00535">
    <property type="entry name" value="Glycos_transf_2"/>
    <property type="match status" value="1"/>
</dbReference>
<protein>
    <submittedName>
        <fullName evidence="2">Glycosyltransferase</fullName>
    </submittedName>
</protein>
<proteinExistence type="predicted"/>
<evidence type="ECO:0000313" key="2">
    <source>
        <dbReference type="EMBL" id="MRX75621.1"/>
    </source>
</evidence>
<dbReference type="AlphaFoldDB" id="A0A7K0FW17"/>
<dbReference type="OrthoDB" id="9788101at2"/>
<feature type="domain" description="Glycosyltransferase 2-like" evidence="1">
    <location>
        <begin position="9"/>
        <end position="158"/>
    </location>
</feature>
<reference evidence="2 3" key="1">
    <citation type="submission" date="2019-11" db="EMBL/GenBank/DDBJ databases">
        <title>Pedobacter petrophilus genome.</title>
        <authorList>
            <person name="Feldbauer M.J."/>
            <person name="Newman J.D."/>
        </authorList>
    </citation>
    <scope>NUCLEOTIDE SEQUENCE [LARGE SCALE GENOMIC DNA]</scope>
    <source>
        <strain evidence="2 3">LMG 29686</strain>
    </source>
</reference>
<sequence length="269" mass="31122">MQKVNTFISIIIPTYNSALTISKCINSILTQSFANFEIIIQDGISKDKTLDIIANFKDKRIITYSEADHGIYDAMNKGIDKANGKWFYFLGSDDQLYNNDVFRKIYEITKITKEKVIYGNALIMGNAGWAKNRQIYDGEFNLKKILKRNICHQAIFYNHSLFKEIRFNQQYHVCGDYDLNLKLFSQHRFKFIDFIIAIFNGGGTSVVAKDNHFNLANCIIDYFYLKLYKSEFSHLKNVIRSKAITSSKLSAKVYLNAVYLKHKICTNAD</sequence>
<name>A0A7K0FW17_9SPHI</name>
<gene>
    <name evidence="2" type="ORF">GJU39_05915</name>
</gene>
<dbReference type="PANTHER" id="PTHR22916:SF67">
    <property type="entry name" value="COLANIC ACID BIOSYNTHESIS GLYCOSYL TRANSFERASE WCAE-RELATED"/>
    <property type="match status" value="1"/>
</dbReference>